<dbReference type="InterPro" id="IPR026954">
    <property type="entry name" value="PknH-like_Extracell"/>
</dbReference>
<sequence>MRRKTVAILGICILVTGCADTISSADAAGSARPTRTMIPRPLVERELSELLLSPERAAAEMGVPAMTVIESQTTMSDHSAIMEPPECLAIDGAAELSVYADTGYRAERDQSLNDGEGWKHYLKQSVVLFPYQEKAGEFFDASVRQWPACHRYTHTQSGSQWTVGEITVDGGMLSTVAMQQDAAAPGWGCGRALARRNNVIVDVNTCSAEPGDSAVRIARQITANVDAQW</sequence>
<feature type="domain" description="PknH-like extracellular" evidence="2">
    <location>
        <begin position="45"/>
        <end position="223"/>
    </location>
</feature>
<dbReference type="Proteomes" id="UP001172687">
    <property type="component" value="Unassembled WGS sequence"/>
</dbReference>
<evidence type="ECO:0000313" key="3">
    <source>
        <dbReference type="EMBL" id="MDN4521044.1"/>
    </source>
</evidence>
<comment type="caution">
    <text evidence="3">The sequence shown here is derived from an EMBL/GenBank/DDBJ whole genome shotgun (WGS) entry which is preliminary data.</text>
</comment>
<gene>
    <name evidence="3" type="ORF">QYF68_24940</name>
</gene>
<reference evidence="3" key="1">
    <citation type="submission" date="2023-07" db="EMBL/GenBank/DDBJ databases">
        <title>Degradation of tert-butanol by M. austroafricanum TBA100.</title>
        <authorList>
            <person name="Helbich S."/>
            <person name="Vainshtein Y."/>
        </authorList>
    </citation>
    <scope>NUCLEOTIDE SEQUENCE</scope>
    <source>
        <strain evidence="3">TBA100</strain>
    </source>
</reference>
<name>A0ABT8HJV3_MYCAO</name>
<proteinExistence type="predicted"/>
<keyword evidence="1" id="KW-0732">Signal</keyword>
<feature type="chain" id="PRO_5046981578" evidence="1">
    <location>
        <begin position="28"/>
        <end position="229"/>
    </location>
</feature>
<dbReference type="PROSITE" id="PS51257">
    <property type="entry name" value="PROKAR_LIPOPROTEIN"/>
    <property type="match status" value="1"/>
</dbReference>
<protein>
    <submittedName>
        <fullName evidence="3">Sensor domain-containing protein</fullName>
    </submittedName>
</protein>
<accession>A0ABT8HJV3</accession>
<evidence type="ECO:0000259" key="2">
    <source>
        <dbReference type="Pfam" id="PF14032"/>
    </source>
</evidence>
<organism evidence="3 4">
    <name type="scientific">Mycolicibacterium austroafricanum</name>
    <name type="common">Mycobacterium austroafricanum</name>
    <dbReference type="NCBI Taxonomy" id="39687"/>
    <lineage>
        <taxon>Bacteria</taxon>
        <taxon>Bacillati</taxon>
        <taxon>Actinomycetota</taxon>
        <taxon>Actinomycetes</taxon>
        <taxon>Mycobacteriales</taxon>
        <taxon>Mycobacteriaceae</taxon>
        <taxon>Mycolicibacterium</taxon>
    </lineage>
</organism>
<dbReference type="InterPro" id="IPR038232">
    <property type="entry name" value="PknH-like_Extracell_sf"/>
</dbReference>
<dbReference type="Gene3D" id="3.40.1000.70">
    <property type="entry name" value="PknH-like extracellular domain"/>
    <property type="match status" value="1"/>
</dbReference>
<dbReference type="RefSeq" id="WP_011781613.1">
    <property type="nucleotide sequence ID" value="NZ_CP070380.1"/>
</dbReference>
<evidence type="ECO:0000313" key="4">
    <source>
        <dbReference type="Proteomes" id="UP001172687"/>
    </source>
</evidence>
<evidence type="ECO:0000256" key="1">
    <source>
        <dbReference type="SAM" id="SignalP"/>
    </source>
</evidence>
<feature type="signal peptide" evidence="1">
    <location>
        <begin position="1"/>
        <end position="27"/>
    </location>
</feature>
<dbReference type="Pfam" id="PF14032">
    <property type="entry name" value="PknH_C"/>
    <property type="match status" value="1"/>
</dbReference>
<dbReference type="EMBL" id="JAUHTC010000085">
    <property type="protein sequence ID" value="MDN4521044.1"/>
    <property type="molecule type" value="Genomic_DNA"/>
</dbReference>
<keyword evidence="4" id="KW-1185">Reference proteome</keyword>